<protein>
    <recommendedName>
        <fullName evidence="3">F-box domain-containing protein</fullName>
    </recommendedName>
</protein>
<dbReference type="AlphaFoldDB" id="A0A6A7AXF5"/>
<dbReference type="EMBL" id="MU006331">
    <property type="protein sequence ID" value="KAF2846848.1"/>
    <property type="molecule type" value="Genomic_DNA"/>
</dbReference>
<proteinExistence type="predicted"/>
<evidence type="ECO:0000313" key="2">
    <source>
        <dbReference type="Proteomes" id="UP000799423"/>
    </source>
</evidence>
<dbReference type="PANTHER" id="PTHR38790">
    <property type="entry name" value="2EXR DOMAIN-CONTAINING PROTEIN-RELATED"/>
    <property type="match status" value="1"/>
</dbReference>
<organism evidence="1 2">
    <name type="scientific">Plenodomus tracheiphilus IPT5</name>
    <dbReference type="NCBI Taxonomy" id="1408161"/>
    <lineage>
        <taxon>Eukaryota</taxon>
        <taxon>Fungi</taxon>
        <taxon>Dikarya</taxon>
        <taxon>Ascomycota</taxon>
        <taxon>Pezizomycotina</taxon>
        <taxon>Dothideomycetes</taxon>
        <taxon>Pleosporomycetidae</taxon>
        <taxon>Pleosporales</taxon>
        <taxon>Pleosporineae</taxon>
        <taxon>Leptosphaeriaceae</taxon>
        <taxon>Plenodomus</taxon>
    </lineage>
</organism>
<dbReference type="OrthoDB" id="3801132at2759"/>
<dbReference type="PANTHER" id="PTHR38790:SF4">
    <property type="entry name" value="2EXR DOMAIN-CONTAINING PROTEIN"/>
    <property type="match status" value="1"/>
</dbReference>
<keyword evidence="2" id="KW-1185">Reference proteome</keyword>
<evidence type="ECO:0000313" key="1">
    <source>
        <dbReference type="EMBL" id="KAF2846848.1"/>
    </source>
</evidence>
<accession>A0A6A7AXF5</accession>
<name>A0A6A7AXF5_9PLEO</name>
<evidence type="ECO:0008006" key="3">
    <source>
        <dbReference type="Google" id="ProtNLM"/>
    </source>
</evidence>
<reference evidence="1" key="1">
    <citation type="submission" date="2020-01" db="EMBL/GenBank/DDBJ databases">
        <authorList>
            <consortium name="DOE Joint Genome Institute"/>
            <person name="Haridas S."/>
            <person name="Albert R."/>
            <person name="Binder M."/>
            <person name="Bloem J."/>
            <person name="Labutti K."/>
            <person name="Salamov A."/>
            <person name="Andreopoulos B."/>
            <person name="Baker S.E."/>
            <person name="Barry K."/>
            <person name="Bills G."/>
            <person name="Bluhm B.H."/>
            <person name="Cannon C."/>
            <person name="Castanera R."/>
            <person name="Culley D.E."/>
            <person name="Daum C."/>
            <person name="Ezra D."/>
            <person name="Gonzalez J.B."/>
            <person name="Henrissat B."/>
            <person name="Kuo A."/>
            <person name="Liang C."/>
            <person name="Lipzen A."/>
            <person name="Lutzoni F."/>
            <person name="Magnuson J."/>
            <person name="Mondo S."/>
            <person name="Nolan M."/>
            <person name="Ohm R."/>
            <person name="Pangilinan J."/>
            <person name="Park H.-J."/>
            <person name="Ramirez L."/>
            <person name="Alfaro M."/>
            <person name="Sun H."/>
            <person name="Tritt A."/>
            <person name="Yoshinaga Y."/>
            <person name="Zwiers L.-H."/>
            <person name="Turgeon B.G."/>
            <person name="Goodwin S.B."/>
            <person name="Spatafora J.W."/>
            <person name="Crous P.W."/>
            <person name="Grigoriev I.V."/>
        </authorList>
    </citation>
    <scope>NUCLEOTIDE SEQUENCE</scope>
    <source>
        <strain evidence="1">IPT5</strain>
    </source>
</reference>
<gene>
    <name evidence="1" type="ORF">T440DRAFT_220739</name>
</gene>
<sequence length="214" mass="24707">MEDNAASTTTYGRSKASEIVLSQRMVPKSHFLRLPGESKNEIYACLTDKYHLKSLRRPKRTKSIFIHPRRHRLALLRVCREIHAETALLPFKLNKFHFCSFVGIEVLCVRITEQQRTAIQAVHLNINLWERPNRRYTMDAMIQNGVDTLPSLLPGLRSVNAQVIWRPTPYDGKTQADMGRYSKKLKAWMHGDRGMSGEVIAHYGWKYSGLDVRS</sequence>
<dbReference type="Proteomes" id="UP000799423">
    <property type="component" value="Unassembled WGS sequence"/>
</dbReference>